<proteinExistence type="predicted"/>
<name>A0A6J7GZ21_9ZZZZ</name>
<evidence type="ECO:0000313" key="1">
    <source>
        <dbReference type="EMBL" id="CAB4912016.1"/>
    </source>
</evidence>
<dbReference type="AlphaFoldDB" id="A0A6J7GZ21"/>
<reference evidence="1" key="1">
    <citation type="submission" date="2020-05" db="EMBL/GenBank/DDBJ databases">
        <authorList>
            <person name="Chiriac C."/>
            <person name="Salcher M."/>
            <person name="Ghai R."/>
            <person name="Kavagutti S V."/>
        </authorList>
    </citation>
    <scope>NUCLEOTIDE SEQUENCE</scope>
</reference>
<organism evidence="1">
    <name type="scientific">freshwater metagenome</name>
    <dbReference type="NCBI Taxonomy" id="449393"/>
    <lineage>
        <taxon>unclassified sequences</taxon>
        <taxon>metagenomes</taxon>
        <taxon>ecological metagenomes</taxon>
    </lineage>
</organism>
<gene>
    <name evidence="1" type="ORF">UFOPK3564_01310</name>
</gene>
<accession>A0A6J7GZ21</accession>
<sequence>MQVEELVQVFVAQHDEHSARQRAAEQRWRDQGYVVVDDDGPNDDLSAVWDAATHVTLGIGRISSGELAELWKNNSWVHVDVVHQEVEFSPLPNLPVPTKLLEQVRQWVDDNIDEARRFAGSTHS</sequence>
<dbReference type="EMBL" id="CAFBMK010000062">
    <property type="protein sequence ID" value="CAB4912016.1"/>
    <property type="molecule type" value="Genomic_DNA"/>
</dbReference>
<protein>
    <submittedName>
        <fullName evidence="1">Unannotated protein</fullName>
    </submittedName>
</protein>